<dbReference type="GO" id="GO:0006508">
    <property type="term" value="P:proteolysis"/>
    <property type="evidence" value="ECO:0007669"/>
    <property type="project" value="InterPro"/>
</dbReference>
<dbReference type="SUPFAM" id="SSF82171">
    <property type="entry name" value="DPP6 N-terminal domain-like"/>
    <property type="match status" value="1"/>
</dbReference>
<keyword evidence="5" id="KW-1185">Reference proteome</keyword>
<dbReference type="InterPro" id="IPR002470">
    <property type="entry name" value="Peptidase_S9A"/>
</dbReference>
<organism evidence="4 5">
    <name type="scientific">Natronoarchaeum philippinense</name>
    <dbReference type="NCBI Taxonomy" id="558529"/>
    <lineage>
        <taxon>Archaea</taxon>
        <taxon>Methanobacteriati</taxon>
        <taxon>Methanobacteriota</taxon>
        <taxon>Stenosarchaea group</taxon>
        <taxon>Halobacteria</taxon>
        <taxon>Halobacteriales</taxon>
        <taxon>Natronoarchaeaceae</taxon>
    </lineage>
</organism>
<evidence type="ECO:0000313" key="5">
    <source>
        <dbReference type="Proteomes" id="UP000219453"/>
    </source>
</evidence>
<keyword evidence="4" id="KW-0031">Aminopeptidase</keyword>
<keyword evidence="2" id="KW-0720">Serine protease</keyword>
<dbReference type="GO" id="GO:0004252">
    <property type="term" value="F:serine-type endopeptidase activity"/>
    <property type="evidence" value="ECO:0007669"/>
    <property type="project" value="InterPro"/>
</dbReference>
<gene>
    <name evidence="4" type="ORF">SAMN06269185_2637</name>
</gene>
<evidence type="ECO:0000256" key="2">
    <source>
        <dbReference type="ARBA" id="ARBA00022825"/>
    </source>
</evidence>
<dbReference type="InterPro" id="IPR011042">
    <property type="entry name" value="6-blade_b-propeller_TolB-like"/>
</dbReference>
<dbReference type="PANTHER" id="PTHR42776">
    <property type="entry name" value="SERINE PEPTIDASE S9 FAMILY MEMBER"/>
    <property type="match status" value="1"/>
</dbReference>
<reference evidence="4 5" key="1">
    <citation type="submission" date="2017-09" db="EMBL/GenBank/DDBJ databases">
        <authorList>
            <person name="Ehlers B."/>
            <person name="Leendertz F.H."/>
        </authorList>
    </citation>
    <scope>NUCLEOTIDE SEQUENCE [LARGE SCALE GENOMIC DNA]</scope>
    <source>
        <strain evidence="4 5">DSM 27208</strain>
    </source>
</reference>
<dbReference type="PRINTS" id="PR00862">
    <property type="entry name" value="PROLIGOPTASE"/>
</dbReference>
<evidence type="ECO:0000256" key="1">
    <source>
        <dbReference type="ARBA" id="ARBA00022801"/>
    </source>
</evidence>
<dbReference type="PANTHER" id="PTHR42776:SF27">
    <property type="entry name" value="DIPEPTIDYL PEPTIDASE FAMILY MEMBER 6"/>
    <property type="match status" value="1"/>
</dbReference>
<accession>A0A285P2D9</accession>
<evidence type="ECO:0000313" key="4">
    <source>
        <dbReference type="EMBL" id="SNZ15904.1"/>
    </source>
</evidence>
<dbReference type="Proteomes" id="UP000219453">
    <property type="component" value="Unassembled WGS sequence"/>
</dbReference>
<feature type="domain" description="Peptidase S9 prolyl oligopeptidase catalytic" evidence="3">
    <location>
        <begin position="409"/>
        <end position="616"/>
    </location>
</feature>
<protein>
    <submittedName>
        <fullName evidence="4">Dipeptidyl aminopeptidase/acylaminoacyl peptidase</fullName>
    </submittedName>
</protein>
<name>A0A285P2D9_NATPI</name>
<dbReference type="AlphaFoldDB" id="A0A285P2D9"/>
<keyword evidence="1" id="KW-0378">Hydrolase</keyword>
<dbReference type="InterPro" id="IPR029058">
    <property type="entry name" value="AB_hydrolase_fold"/>
</dbReference>
<evidence type="ECO:0000259" key="3">
    <source>
        <dbReference type="Pfam" id="PF00326"/>
    </source>
</evidence>
<dbReference type="InterPro" id="IPR011659">
    <property type="entry name" value="WD40"/>
</dbReference>
<dbReference type="SUPFAM" id="SSF53474">
    <property type="entry name" value="alpha/beta-Hydrolases"/>
    <property type="match status" value="1"/>
</dbReference>
<proteinExistence type="predicted"/>
<dbReference type="Pfam" id="PF00326">
    <property type="entry name" value="Peptidase_S9"/>
    <property type="match status" value="1"/>
</dbReference>
<dbReference type="OrthoDB" id="31240at2157"/>
<dbReference type="GO" id="GO:0004177">
    <property type="term" value="F:aminopeptidase activity"/>
    <property type="evidence" value="ECO:0007669"/>
    <property type="project" value="UniProtKB-KW"/>
</dbReference>
<dbReference type="EMBL" id="OBEJ01000003">
    <property type="protein sequence ID" value="SNZ15904.1"/>
    <property type="molecule type" value="Genomic_DNA"/>
</dbReference>
<dbReference type="Gene3D" id="3.40.50.1820">
    <property type="entry name" value="alpha/beta hydrolase"/>
    <property type="match status" value="1"/>
</dbReference>
<keyword evidence="4" id="KW-0645">Protease</keyword>
<dbReference type="InterPro" id="IPR001375">
    <property type="entry name" value="Peptidase_S9_cat"/>
</dbReference>
<dbReference type="RefSeq" id="WP_097009527.1">
    <property type="nucleotide sequence ID" value="NZ_OBEJ01000003.1"/>
</dbReference>
<sequence>MAYSIDRYLNVRSAYGSSFGPEGERLAFLMDTTGVPQVWTLDGARQWPTQRTFSEERVTFVDWSPERAELAFGMDEGGNERQQLFLLDADDGTIENVTATPDVKHRGGARAKHRWGGWSSDGERFAFASNRRDEAVFDVYVQGRDERGPDAELVHEGSGWLSVAGWSPDDERLLVHEARSSFDHDLHVLDIESGEIEHVTTHDGDVRYQSVEWGPEGDAVYLVTDEGADTLYLARLDLGSGDLGVVRSGGDWNVDGIALDADTGRLVYSRNVDGYTELTAGELVGPTEIEEVPAPDLPGGTAGGVDFGPAGDRYAVTASGRGTNTNAYVVDFETGDAERWTDAPTAGIPRETFREPELVRFESFDRLDIPAYLTLPEDAESGVDATGESADGVPVIVDIHGGPESQRRPSFSSVKQYFLDRGYAIFEPNVRGSSGYGREYTHLDDVRNRMDSVRDVRAGVEWLHDHPAVDPDRIAVMGGSYGGFMVLACMTEYPDLWAAGVDVVGIANFVTFLENTGEWRRELREAEYGSLDDDREFLESISPINTVEQIAAPLFVLHGANDPRVPVGEAEQIVEEAKSQGVPTRKLIFDDEGHGFTKLENKIEAYSAIAAFFDEHV</sequence>
<dbReference type="Gene3D" id="2.120.10.30">
    <property type="entry name" value="TolB, C-terminal domain"/>
    <property type="match status" value="2"/>
</dbReference>
<dbReference type="Pfam" id="PF07676">
    <property type="entry name" value="PD40"/>
    <property type="match status" value="1"/>
</dbReference>